<dbReference type="EMBL" id="JASBWS010000049">
    <property type="protein sequence ID" value="KAJ9105202.1"/>
    <property type="molecule type" value="Genomic_DNA"/>
</dbReference>
<sequence length="190" mass="20774">MEDPHIPPPSPSPPSESGPTIDGVVQSAFPLVDDSTDAPKPDQERAIHIESSEVYAGALQRDWEAVAALGMAMDVKVIRHTHDPRFDAELKEVSLHCVKGLTESHRAKTAGDIGRTYTVISVDKLSSFLGFGEDKEALEGYVRSLGWPYDPASNSYRPFPLESAKPRSTHLGFNDLNYLSTETLALDVPM</sequence>
<evidence type="ECO:0000313" key="1">
    <source>
        <dbReference type="EMBL" id="KAJ9105202.1"/>
    </source>
</evidence>
<accession>A0ACC2W0S2</accession>
<comment type="caution">
    <text evidence="1">The sequence shown here is derived from an EMBL/GenBank/DDBJ whole genome shotgun (WGS) entry which is preliminary data.</text>
</comment>
<organism evidence="1 2">
    <name type="scientific">Naganishia adeliensis</name>
    <dbReference type="NCBI Taxonomy" id="92952"/>
    <lineage>
        <taxon>Eukaryota</taxon>
        <taxon>Fungi</taxon>
        <taxon>Dikarya</taxon>
        <taxon>Basidiomycota</taxon>
        <taxon>Agaricomycotina</taxon>
        <taxon>Tremellomycetes</taxon>
        <taxon>Filobasidiales</taxon>
        <taxon>Filobasidiaceae</taxon>
        <taxon>Naganishia</taxon>
    </lineage>
</organism>
<evidence type="ECO:0000313" key="2">
    <source>
        <dbReference type="Proteomes" id="UP001230649"/>
    </source>
</evidence>
<dbReference type="Proteomes" id="UP001230649">
    <property type="component" value="Unassembled WGS sequence"/>
</dbReference>
<proteinExistence type="predicted"/>
<gene>
    <name evidence="1" type="ORF">QFC20_004337</name>
</gene>
<protein>
    <submittedName>
        <fullName evidence="1">Uncharacterized protein</fullName>
    </submittedName>
</protein>
<reference evidence="1" key="1">
    <citation type="submission" date="2023-04" db="EMBL/GenBank/DDBJ databases">
        <title>Draft Genome sequencing of Naganishia species isolated from polar environments using Oxford Nanopore Technology.</title>
        <authorList>
            <person name="Leo P."/>
            <person name="Venkateswaran K."/>
        </authorList>
    </citation>
    <scope>NUCLEOTIDE SEQUENCE</scope>
    <source>
        <strain evidence="1">MNA-CCFEE 5262</strain>
    </source>
</reference>
<name>A0ACC2W0S2_9TREE</name>
<keyword evidence="2" id="KW-1185">Reference proteome</keyword>